<protein>
    <submittedName>
        <fullName evidence="1">Uncharacterized protein</fullName>
    </submittedName>
</protein>
<sequence length="390" mass="42840">MRPPTRTTRSIHRTSSPAQPRKHCPIRPSSTLLDLSTPRLVTAVPDPPVSDDLASASAPAAATSVPVKHDKALASTRTRNRHRMTEKNLQMLEAAFARSTHPSREEKASLSVELDTDLKTITIWFQNKRQTMKKLQDNSLQRNNAAEAMDILASASALMVPLNRPSPKSACTVSSRQAEPPVSFELLALHADLETTSAPAAFLSSFSALPIHLSAPQTQSRPISTLPRKPLAIIPYHHPNMPVPEQPLPLAPAFDAHSGFSKPACTPSSRSTSVLPHDLWKHIPSSPLALRSLSSPDAGTDAEMEVDSTKRPRTLEWACARHAKRRRENPELDSEEDTPCTPPPPSRRMTAQLHTSHVRIPSEYFSIFPPDVLQGAVLLLALKEPPRKHQ</sequence>
<dbReference type="EMBL" id="MU277188">
    <property type="protein sequence ID" value="KAI0068106.1"/>
    <property type="molecule type" value="Genomic_DNA"/>
</dbReference>
<evidence type="ECO:0000313" key="2">
    <source>
        <dbReference type="Proteomes" id="UP000814140"/>
    </source>
</evidence>
<reference evidence="1" key="2">
    <citation type="journal article" date="2022" name="New Phytol.">
        <title>Evolutionary transition to the ectomycorrhizal habit in the genomes of a hyperdiverse lineage of mushroom-forming fungi.</title>
        <authorList>
            <person name="Looney B."/>
            <person name="Miyauchi S."/>
            <person name="Morin E."/>
            <person name="Drula E."/>
            <person name="Courty P.E."/>
            <person name="Kohler A."/>
            <person name="Kuo A."/>
            <person name="LaButti K."/>
            <person name="Pangilinan J."/>
            <person name="Lipzen A."/>
            <person name="Riley R."/>
            <person name="Andreopoulos W."/>
            <person name="He G."/>
            <person name="Johnson J."/>
            <person name="Nolan M."/>
            <person name="Tritt A."/>
            <person name="Barry K.W."/>
            <person name="Grigoriev I.V."/>
            <person name="Nagy L.G."/>
            <person name="Hibbett D."/>
            <person name="Henrissat B."/>
            <person name="Matheny P.B."/>
            <person name="Labbe J."/>
            <person name="Martin F.M."/>
        </authorList>
    </citation>
    <scope>NUCLEOTIDE SEQUENCE</scope>
    <source>
        <strain evidence="1">HHB10654</strain>
    </source>
</reference>
<proteinExistence type="predicted"/>
<comment type="caution">
    <text evidence="1">The sequence shown here is derived from an EMBL/GenBank/DDBJ whole genome shotgun (WGS) entry which is preliminary data.</text>
</comment>
<reference evidence="1" key="1">
    <citation type="submission" date="2021-03" db="EMBL/GenBank/DDBJ databases">
        <authorList>
            <consortium name="DOE Joint Genome Institute"/>
            <person name="Ahrendt S."/>
            <person name="Looney B.P."/>
            <person name="Miyauchi S."/>
            <person name="Morin E."/>
            <person name="Drula E."/>
            <person name="Courty P.E."/>
            <person name="Chicoki N."/>
            <person name="Fauchery L."/>
            <person name="Kohler A."/>
            <person name="Kuo A."/>
            <person name="Labutti K."/>
            <person name="Pangilinan J."/>
            <person name="Lipzen A."/>
            <person name="Riley R."/>
            <person name="Andreopoulos W."/>
            <person name="He G."/>
            <person name="Johnson J."/>
            <person name="Barry K.W."/>
            <person name="Grigoriev I.V."/>
            <person name="Nagy L."/>
            <person name="Hibbett D."/>
            <person name="Henrissat B."/>
            <person name="Matheny P.B."/>
            <person name="Labbe J."/>
            <person name="Martin F."/>
        </authorList>
    </citation>
    <scope>NUCLEOTIDE SEQUENCE</scope>
    <source>
        <strain evidence="1">HHB10654</strain>
    </source>
</reference>
<evidence type="ECO:0000313" key="1">
    <source>
        <dbReference type="EMBL" id="KAI0068106.1"/>
    </source>
</evidence>
<gene>
    <name evidence="1" type="ORF">BV25DRAFT_1986935</name>
</gene>
<keyword evidence="2" id="KW-1185">Reference proteome</keyword>
<accession>A0ACB8TI86</accession>
<organism evidence="1 2">
    <name type="scientific">Artomyces pyxidatus</name>
    <dbReference type="NCBI Taxonomy" id="48021"/>
    <lineage>
        <taxon>Eukaryota</taxon>
        <taxon>Fungi</taxon>
        <taxon>Dikarya</taxon>
        <taxon>Basidiomycota</taxon>
        <taxon>Agaricomycotina</taxon>
        <taxon>Agaricomycetes</taxon>
        <taxon>Russulales</taxon>
        <taxon>Auriscalpiaceae</taxon>
        <taxon>Artomyces</taxon>
    </lineage>
</organism>
<dbReference type="Proteomes" id="UP000814140">
    <property type="component" value="Unassembled WGS sequence"/>
</dbReference>
<name>A0ACB8TI86_9AGAM</name>